<comment type="caution">
    <text evidence="4">The sequence shown here is derived from an EMBL/GenBank/DDBJ whole genome shotgun (WGS) entry which is preliminary data.</text>
</comment>
<evidence type="ECO:0000313" key="4">
    <source>
        <dbReference type="EMBL" id="MBK1697698.1"/>
    </source>
</evidence>
<gene>
    <name evidence="4" type="ORF">CKO21_10635</name>
</gene>
<evidence type="ECO:0000256" key="1">
    <source>
        <dbReference type="ARBA" id="ARBA00022448"/>
    </source>
</evidence>
<feature type="compositionally biased region" description="Acidic residues" evidence="3">
    <location>
        <begin position="29"/>
        <end position="43"/>
    </location>
</feature>
<feature type="region of interest" description="Disordered" evidence="3">
    <location>
        <begin position="222"/>
        <end position="270"/>
    </location>
</feature>
<dbReference type="Proteomes" id="UP000778970">
    <property type="component" value="Unassembled WGS sequence"/>
</dbReference>
<feature type="region of interest" description="Disordered" evidence="3">
    <location>
        <begin position="1"/>
        <end position="81"/>
    </location>
</feature>
<dbReference type="RefSeq" id="WP_051432142.1">
    <property type="nucleotide sequence ID" value="NZ_NRRE01000026.1"/>
</dbReference>
<dbReference type="AlphaFoldDB" id="A0A934QJ05"/>
<reference evidence="4" key="2">
    <citation type="journal article" date="2020" name="Microorganisms">
        <title>Osmotic Adaptation and Compatible Solute Biosynthesis of Phototrophic Bacteria as Revealed from Genome Analyses.</title>
        <authorList>
            <person name="Imhoff J.F."/>
            <person name="Rahn T."/>
            <person name="Kunzel S."/>
            <person name="Keller A."/>
            <person name="Neulinger S.C."/>
        </authorList>
    </citation>
    <scope>NUCLEOTIDE SEQUENCE</scope>
    <source>
        <strain evidence="4">DSM 9154</strain>
    </source>
</reference>
<name>A0A934QJ05_9PROT</name>
<evidence type="ECO:0000313" key="5">
    <source>
        <dbReference type="Proteomes" id="UP000778970"/>
    </source>
</evidence>
<organism evidence="4 5">
    <name type="scientific">Rhodovibrio salinarum</name>
    <dbReference type="NCBI Taxonomy" id="1087"/>
    <lineage>
        <taxon>Bacteria</taxon>
        <taxon>Pseudomonadati</taxon>
        <taxon>Pseudomonadota</taxon>
        <taxon>Alphaproteobacteria</taxon>
        <taxon>Rhodospirillales</taxon>
        <taxon>Rhodovibrionaceae</taxon>
        <taxon>Rhodovibrio</taxon>
    </lineage>
</organism>
<keyword evidence="5" id="KW-1185">Reference proteome</keyword>
<keyword evidence="1" id="KW-0813">Transport</keyword>
<evidence type="ECO:0000256" key="2">
    <source>
        <dbReference type="ARBA" id="ARBA00022927"/>
    </source>
</evidence>
<evidence type="ECO:0008006" key="6">
    <source>
        <dbReference type="Google" id="ProtNLM"/>
    </source>
</evidence>
<dbReference type="GO" id="GO:0005829">
    <property type="term" value="C:cytosol"/>
    <property type="evidence" value="ECO:0007669"/>
    <property type="project" value="TreeGrafter"/>
</dbReference>
<dbReference type="InterPro" id="IPR051472">
    <property type="entry name" value="T3SS_Stator/FliH"/>
</dbReference>
<sequence length="270" mass="29146">MSAAQKFMFGRDFAEEQANPARQRAQPDPEPEPAPEPDPEPEPEPTYSQAELEAARTEGHAQGHAAGLAEGRRAAEAEADQAQTRAIDRLAAGLEMLAAGEAKARETRDRESLEVCVGLLRRLFPALTRRHGQHEIEQLFQDALERLRDEPRVVVRCADRHLDALKERVDDLAARMGFEGRVVLLADDTMQAGDARVEWADGGVERDSARLWQDVERAVERALAPAAPETEVGAGSGSASDQHAGDDAAQAASAAPSQNPANTPVDGRNA</sequence>
<dbReference type="PANTHER" id="PTHR34982:SF1">
    <property type="entry name" value="FLAGELLAR ASSEMBLY PROTEIN FLIH"/>
    <property type="match status" value="1"/>
</dbReference>
<accession>A0A934QJ05</accession>
<protein>
    <recommendedName>
        <fullName evidence="6">Flagellar assembly protein FliH</fullName>
    </recommendedName>
</protein>
<dbReference type="EMBL" id="NRRE01000026">
    <property type="protein sequence ID" value="MBK1697698.1"/>
    <property type="molecule type" value="Genomic_DNA"/>
</dbReference>
<reference evidence="4" key="1">
    <citation type="submission" date="2017-08" db="EMBL/GenBank/DDBJ databases">
        <authorList>
            <person name="Imhoff J.F."/>
            <person name="Rahn T."/>
            <person name="Kuenzel S."/>
            <person name="Neulinger S.C."/>
        </authorList>
    </citation>
    <scope>NUCLEOTIDE SEQUENCE</scope>
    <source>
        <strain evidence="4">DSM 9154</strain>
    </source>
</reference>
<dbReference type="GO" id="GO:0015031">
    <property type="term" value="P:protein transport"/>
    <property type="evidence" value="ECO:0007669"/>
    <property type="project" value="UniProtKB-KW"/>
</dbReference>
<dbReference type="PANTHER" id="PTHR34982">
    <property type="entry name" value="YOP PROTEINS TRANSLOCATION PROTEIN L"/>
    <property type="match status" value="1"/>
</dbReference>
<evidence type="ECO:0000256" key="3">
    <source>
        <dbReference type="SAM" id="MobiDB-lite"/>
    </source>
</evidence>
<feature type="compositionally biased region" description="Low complexity" evidence="3">
    <location>
        <begin position="237"/>
        <end position="258"/>
    </location>
</feature>
<proteinExistence type="predicted"/>
<keyword evidence="2" id="KW-0653">Protein transport</keyword>